<evidence type="ECO:0000256" key="4">
    <source>
        <dbReference type="ARBA" id="ARBA00022964"/>
    </source>
</evidence>
<proteinExistence type="predicted"/>
<dbReference type="SMART" id="SM00702">
    <property type="entry name" value="P4Hc"/>
    <property type="match status" value="1"/>
</dbReference>
<reference evidence="8" key="1">
    <citation type="submission" date="2021-02" db="EMBL/GenBank/DDBJ databases">
        <authorList>
            <person name="Nowell W R."/>
        </authorList>
    </citation>
    <scope>NUCLEOTIDE SEQUENCE</scope>
</reference>
<dbReference type="GO" id="GO:0005506">
    <property type="term" value="F:iron ion binding"/>
    <property type="evidence" value="ECO:0007669"/>
    <property type="project" value="InterPro"/>
</dbReference>
<dbReference type="GO" id="GO:0008475">
    <property type="term" value="F:procollagen-lysine 5-dioxygenase activity"/>
    <property type="evidence" value="ECO:0007669"/>
    <property type="project" value="TreeGrafter"/>
</dbReference>
<dbReference type="Pfam" id="PF03171">
    <property type="entry name" value="2OG-FeII_Oxy"/>
    <property type="match status" value="1"/>
</dbReference>
<dbReference type="InterPro" id="IPR044861">
    <property type="entry name" value="IPNS-like_FE2OG_OXY"/>
</dbReference>
<dbReference type="PANTHER" id="PTHR10730">
    <property type="entry name" value="PROCOLLAGEN-LYSINE,2-OXOGLUTARATE 5-DIOXYGENASE/GLYCOSYLTRANSFERASE 25 FAMILY MEMBER"/>
    <property type="match status" value="1"/>
</dbReference>
<dbReference type="Proteomes" id="UP000676336">
    <property type="component" value="Unassembled WGS sequence"/>
</dbReference>
<dbReference type="AlphaFoldDB" id="A0A8S3HSF4"/>
<dbReference type="PANTHER" id="PTHR10730:SF45">
    <property type="entry name" value="PROCOLLAGEN-LYSINE,2-OXOGLUTARATE 5-DIOXYGENASE"/>
    <property type="match status" value="1"/>
</dbReference>
<evidence type="ECO:0000256" key="2">
    <source>
        <dbReference type="ARBA" id="ARBA00022723"/>
    </source>
</evidence>
<dbReference type="Gene3D" id="2.60.120.620">
    <property type="entry name" value="q2cbj1_9rhob like domain"/>
    <property type="match status" value="1"/>
</dbReference>
<evidence type="ECO:0000313" key="8">
    <source>
        <dbReference type="EMBL" id="CAF5185393.1"/>
    </source>
</evidence>
<keyword evidence="2" id="KW-0479">Metal-binding</keyword>
<evidence type="ECO:0000256" key="3">
    <source>
        <dbReference type="ARBA" id="ARBA00022729"/>
    </source>
</evidence>
<dbReference type="GO" id="GO:0005783">
    <property type="term" value="C:endoplasmic reticulum"/>
    <property type="evidence" value="ECO:0007669"/>
    <property type="project" value="TreeGrafter"/>
</dbReference>
<dbReference type="PROSITE" id="PS51471">
    <property type="entry name" value="FE2OG_OXY"/>
    <property type="match status" value="1"/>
</dbReference>
<evidence type="ECO:0000313" key="9">
    <source>
        <dbReference type="Proteomes" id="UP000676336"/>
    </source>
</evidence>
<evidence type="ECO:0000259" key="7">
    <source>
        <dbReference type="PROSITE" id="PS51471"/>
    </source>
</evidence>
<evidence type="ECO:0000256" key="6">
    <source>
        <dbReference type="ARBA" id="ARBA00023004"/>
    </source>
</evidence>
<dbReference type="GO" id="GO:0031418">
    <property type="term" value="F:L-ascorbic acid binding"/>
    <property type="evidence" value="ECO:0007669"/>
    <property type="project" value="InterPro"/>
</dbReference>
<feature type="domain" description="Fe2OG dioxygenase" evidence="7">
    <location>
        <begin position="49"/>
        <end position="142"/>
    </location>
</feature>
<dbReference type="InterPro" id="IPR050757">
    <property type="entry name" value="Collagen_mod_GT25"/>
</dbReference>
<accession>A0A8S3HSF4</accession>
<gene>
    <name evidence="8" type="ORF">SMN809_LOCUS70318</name>
</gene>
<protein>
    <recommendedName>
        <fullName evidence="7">Fe2OG dioxygenase domain-containing protein</fullName>
    </recommendedName>
</protein>
<name>A0A8S3HSF4_9BILA</name>
<evidence type="ECO:0000256" key="1">
    <source>
        <dbReference type="ARBA" id="ARBA00001961"/>
    </source>
</evidence>
<evidence type="ECO:0000256" key="5">
    <source>
        <dbReference type="ARBA" id="ARBA00023002"/>
    </source>
</evidence>
<organism evidence="8 9">
    <name type="scientific">Rotaria magnacalcarata</name>
    <dbReference type="NCBI Taxonomy" id="392030"/>
    <lineage>
        <taxon>Eukaryota</taxon>
        <taxon>Metazoa</taxon>
        <taxon>Spiralia</taxon>
        <taxon>Gnathifera</taxon>
        <taxon>Rotifera</taxon>
        <taxon>Eurotatoria</taxon>
        <taxon>Bdelloidea</taxon>
        <taxon>Philodinida</taxon>
        <taxon>Philodinidae</taxon>
        <taxon>Rotaria</taxon>
    </lineage>
</organism>
<sequence length="142" mass="16246">ARLAGGYENVPTDDIHMTQVGLQEHWLFILRDIVQPIQQKVFTGYYSDPPKAVLNFIVRYMPDRQNRLRPHHDASTYTVNLALNDAGKDFEGGGCRFLRYNCSVTSTRRGWALMQPGRLTHLHEGLPVTKGIRYIMVSFVDP</sequence>
<dbReference type="EMBL" id="CAJOBI010321215">
    <property type="protein sequence ID" value="CAF5185393.1"/>
    <property type="molecule type" value="Genomic_DNA"/>
</dbReference>
<keyword evidence="3" id="KW-0732">Signal</keyword>
<comment type="caution">
    <text evidence="8">The sequence shown here is derived from an EMBL/GenBank/DDBJ whole genome shotgun (WGS) entry which is preliminary data.</text>
</comment>
<feature type="non-terminal residue" evidence="8">
    <location>
        <position position="1"/>
    </location>
</feature>
<dbReference type="InterPro" id="IPR005123">
    <property type="entry name" value="Oxoglu/Fe-dep_dioxygenase_dom"/>
</dbReference>
<keyword evidence="5" id="KW-0560">Oxidoreductase</keyword>
<comment type="cofactor">
    <cofactor evidence="1">
        <name>L-ascorbate</name>
        <dbReference type="ChEBI" id="CHEBI:38290"/>
    </cofactor>
</comment>
<keyword evidence="4" id="KW-0223">Dioxygenase</keyword>
<dbReference type="InterPro" id="IPR006620">
    <property type="entry name" value="Pro_4_hyd_alph"/>
</dbReference>
<keyword evidence="6" id="KW-0408">Iron</keyword>